<dbReference type="GO" id="GO:0005524">
    <property type="term" value="F:ATP binding"/>
    <property type="evidence" value="ECO:0007669"/>
    <property type="project" value="UniProtKB-KW"/>
</dbReference>
<dbReference type="UniPathway" id="UPA00077">
    <property type="reaction ID" value="UER00155"/>
</dbReference>
<dbReference type="EC" id="2.7.6.3" evidence="3"/>
<evidence type="ECO:0000256" key="4">
    <source>
        <dbReference type="ARBA" id="ARBA00022679"/>
    </source>
</evidence>
<dbReference type="InterPro" id="IPR035907">
    <property type="entry name" value="Hppk_sf"/>
</dbReference>
<evidence type="ECO:0000256" key="3">
    <source>
        <dbReference type="ARBA" id="ARBA00013253"/>
    </source>
</evidence>
<dbReference type="NCBIfam" id="TIGR01498">
    <property type="entry name" value="folK"/>
    <property type="match status" value="1"/>
</dbReference>
<dbReference type="PANTHER" id="PTHR43071:SF1">
    <property type="entry name" value="2-AMINO-4-HYDROXY-6-HYDROXYMETHYLDIHYDROPTERIDINE PYROPHOSPHOKINASE"/>
    <property type="match status" value="1"/>
</dbReference>
<dbReference type="GO" id="GO:0003848">
    <property type="term" value="F:2-amino-4-hydroxy-6-hydroxymethyldihydropteridine diphosphokinase activity"/>
    <property type="evidence" value="ECO:0007669"/>
    <property type="project" value="UniProtKB-EC"/>
</dbReference>
<dbReference type="OrthoDB" id="9808041at2"/>
<dbReference type="PANTHER" id="PTHR43071">
    <property type="entry name" value="2-AMINO-4-HYDROXY-6-HYDROXYMETHYLDIHYDROPTERIDINE PYROPHOSPHOKINASE"/>
    <property type="match status" value="1"/>
</dbReference>
<sequence>MNSHSTSEGSEAYIALGANLGEREATLLEAIDRLNQHPLITVLRCSSLYETDPVGYVDQPNFINMALALRTTLEPEELLSAMLQIELELGRERHIHWGPRTVDLDLLWMEGRTLDTPQLTLPHPRMQERAFVLVPLLEIVPEDDHTELFPFVQSALDSGGGKEGVRFWKKCSWHTASGHSAS</sequence>
<evidence type="ECO:0000256" key="6">
    <source>
        <dbReference type="ARBA" id="ARBA00022777"/>
    </source>
</evidence>
<keyword evidence="8" id="KW-0289">Folate biosynthesis</keyword>
<keyword evidence="6 10" id="KW-0418">Kinase</keyword>
<evidence type="ECO:0000256" key="1">
    <source>
        <dbReference type="ARBA" id="ARBA00000198"/>
    </source>
</evidence>
<dbReference type="Gene3D" id="3.30.70.560">
    <property type="entry name" value="7,8-Dihydro-6-hydroxymethylpterin-pyrophosphokinase HPPK"/>
    <property type="match status" value="1"/>
</dbReference>
<dbReference type="EMBL" id="RZNX01000016">
    <property type="protein sequence ID" value="RUT27751.1"/>
    <property type="molecule type" value="Genomic_DNA"/>
</dbReference>
<evidence type="ECO:0000259" key="9">
    <source>
        <dbReference type="PROSITE" id="PS00794"/>
    </source>
</evidence>
<comment type="caution">
    <text evidence="10">The sequence shown here is derived from an EMBL/GenBank/DDBJ whole genome shotgun (WGS) entry which is preliminary data.</text>
</comment>
<evidence type="ECO:0000313" key="10">
    <source>
        <dbReference type="EMBL" id="RUT27751.1"/>
    </source>
</evidence>
<evidence type="ECO:0000256" key="8">
    <source>
        <dbReference type="ARBA" id="ARBA00022909"/>
    </source>
</evidence>
<evidence type="ECO:0000313" key="11">
    <source>
        <dbReference type="Proteomes" id="UP000272464"/>
    </source>
</evidence>
<dbReference type="PROSITE" id="PS00794">
    <property type="entry name" value="HPPK"/>
    <property type="match status" value="1"/>
</dbReference>
<dbReference type="InterPro" id="IPR000550">
    <property type="entry name" value="Hppk"/>
</dbReference>
<dbReference type="Proteomes" id="UP000272464">
    <property type="component" value="Unassembled WGS sequence"/>
</dbReference>
<dbReference type="RefSeq" id="WP_127201079.1">
    <property type="nucleotide sequence ID" value="NZ_RZNX01000016.1"/>
</dbReference>
<dbReference type="AlphaFoldDB" id="A0A3S1BPV3"/>
<evidence type="ECO:0000256" key="7">
    <source>
        <dbReference type="ARBA" id="ARBA00022840"/>
    </source>
</evidence>
<dbReference type="GO" id="GO:0046656">
    <property type="term" value="P:folic acid biosynthetic process"/>
    <property type="evidence" value="ECO:0007669"/>
    <property type="project" value="UniProtKB-KW"/>
</dbReference>
<keyword evidence="7" id="KW-0067">ATP-binding</keyword>
<dbReference type="GO" id="GO:0016301">
    <property type="term" value="F:kinase activity"/>
    <property type="evidence" value="ECO:0007669"/>
    <property type="project" value="UniProtKB-KW"/>
</dbReference>
<name>A0A3S1BPV3_9BACL</name>
<dbReference type="Pfam" id="PF01288">
    <property type="entry name" value="HPPK"/>
    <property type="match status" value="1"/>
</dbReference>
<evidence type="ECO:0000256" key="2">
    <source>
        <dbReference type="ARBA" id="ARBA00005051"/>
    </source>
</evidence>
<dbReference type="GO" id="GO:0046654">
    <property type="term" value="P:tetrahydrofolate biosynthetic process"/>
    <property type="evidence" value="ECO:0007669"/>
    <property type="project" value="UniProtKB-UniPathway"/>
</dbReference>
<accession>A0A3S1BPV3</accession>
<keyword evidence="5" id="KW-0547">Nucleotide-binding</keyword>
<comment type="catalytic activity">
    <reaction evidence="1">
        <text>6-hydroxymethyl-7,8-dihydropterin + ATP = (7,8-dihydropterin-6-yl)methyl diphosphate + AMP + H(+)</text>
        <dbReference type="Rhea" id="RHEA:11412"/>
        <dbReference type="ChEBI" id="CHEBI:15378"/>
        <dbReference type="ChEBI" id="CHEBI:30616"/>
        <dbReference type="ChEBI" id="CHEBI:44841"/>
        <dbReference type="ChEBI" id="CHEBI:72950"/>
        <dbReference type="ChEBI" id="CHEBI:456215"/>
        <dbReference type="EC" id="2.7.6.3"/>
    </reaction>
</comment>
<evidence type="ECO:0000256" key="5">
    <source>
        <dbReference type="ARBA" id="ARBA00022741"/>
    </source>
</evidence>
<organism evidence="10 11">
    <name type="scientific">Paenibacillus zeisoli</name>
    <dbReference type="NCBI Taxonomy" id="2496267"/>
    <lineage>
        <taxon>Bacteria</taxon>
        <taxon>Bacillati</taxon>
        <taxon>Bacillota</taxon>
        <taxon>Bacilli</taxon>
        <taxon>Bacillales</taxon>
        <taxon>Paenibacillaceae</taxon>
        <taxon>Paenibacillus</taxon>
    </lineage>
</organism>
<keyword evidence="4 10" id="KW-0808">Transferase</keyword>
<reference evidence="10 11" key="1">
    <citation type="submission" date="2018-12" db="EMBL/GenBank/DDBJ databases">
        <authorList>
            <person name="Sun L."/>
            <person name="Chen Z."/>
        </authorList>
    </citation>
    <scope>NUCLEOTIDE SEQUENCE [LARGE SCALE GENOMIC DNA]</scope>
    <source>
        <strain evidence="10 11">3-5-3</strain>
    </source>
</reference>
<gene>
    <name evidence="10" type="primary">folK</name>
    <name evidence="10" type="ORF">EJP77_20260</name>
</gene>
<comment type="pathway">
    <text evidence="2">Cofactor biosynthesis; tetrahydrofolate biosynthesis; 2-amino-4-hydroxy-6-hydroxymethyl-7,8-dihydropteridine diphosphate from 7,8-dihydroneopterin triphosphate: step 4/4.</text>
</comment>
<feature type="domain" description="7,8-dihydro-6-hydroxymethylpterin-pyrophosphokinase" evidence="9">
    <location>
        <begin position="96"/>
        <end position="107"/>
    </location>
</feature>
<proteinExistence type="predicted"/>
<dbReference type="SUPFAM" id="SSF55083">
    <property type="entry name" value="6-hydroxymethyl-7,8-dihydropterin pyrophosphokinase, HPPK"/>
    <property type="match status" value="1"/>
</dbReference>
<protein>
    <recommendedName>
        <fullName evidence="3">2-amino-4-hydroxy-6-hydroxymethyldihydropteridine diphosphokinase</fullName>
        <ecNumber evidence="3">2.7.6.3</ecNumber>
    </recommendedName>
</protein>
<keyword evidence="11" id="KW-1185">Reference proteome</keyword>
<dbReference type="CDD" id="cd00483">
    <property type="entry name" value="HPPK"/>
    <property type="match status" value="1"/>
</dbReference>